<name>A0A2M4DF60_ANODA</name>
<proteinExistence type="predicted"/>
<organism evidence="1">
    <name type="scientific">Anopheles darlingi</name>
    <name type="common">Mosquito</name>
    <dbReference type="NCBI Taxonomy" id="43151"/>
    <lineage>
        <taxon>Eukaryota</taxon>
        <taxon>Metazoa</taxon>
        <taxon>Ecdysozoa</taxon>
        <taxon>Arthropoda</taxon>
        <taxon>Hexapoda</taxon>
        <taxon>Insecta</taxon>
        <taxon>Pterygota</taxon>
        <taxon>Neoptera</taxon>
        <taxon>Endopterygota</taxon>
        <taxon>Diptera</taxon>
        <taxon>Nematocera</taxon>
        <taxon>Culicoidea</taxon>
        <taxon>Culicidae</taxon>
        <taxon>Anophelinae</taxon>
        <taxon>Anopheles</taxon>
    </lineage>
</organism>
<sequence length="94" mass="10474">MLSSLFSFSKPSFSSASSISLISFSTMPSSVWSSYRMRASSKCTERFTFRDRRNVLSEGSNGGGLRYMCSIAGGTMNFGRCRNFCLNRNGGFFR</sequence>
<dbReference type="EMBL" id="GGFL01011943">
    <property type="protein sequence ID" value="MBW76121.1"/>
    <property type="molecule type" value="Transcribed_RNA"/>
</dbReference>
<evidence type="ECO:0000313" key="1">
    <source>
        <dbReference type="EMBL" id="MBW76121.1"/>
    </source>
</evidence>
<reference evidence="1" key="1">
    <citation type="submission" date="2018-01" db="EMBL/GenBank/DDBJ databases">
        <title>An insight into the sialome of Amazonian anophelines.</title>
        <authorList>
            <person name="Ribeiro J.M."/>
            <person name="Scarpassa V."/>
            <person name="Calvo E."/>
        </authorList>
    </citation>
    <scope>NUCLEOTIDE SEQUENCE</scope>
</reference>
<protein>
    <submittedName>
        <fullName evidence="1">Putative secreted protein</fullName>
    </submittedName>
</protein>
<dbReference type="AlphaFoldDB" id="A0A2M4DF60"/>
<accession>A0A2M4DF60</accession>